<evidence type="ECO:0000313" key="2">
    <source>
        <dbReference type="Proteomes" id="UP000436006"/>
    </source>
</evidence>
<sequence length="331" mass="38450">MNLLYLDMAQQKPVKSHIVPKAYLNNFTKSNGKLFKLRTDLQKRPRPTEVHPSGICYQKGFYQFNDANPIQGYTINETNILEDYGFLYENKLGKLIERLTTSTDPLPIEVAEEFALMLFDIKARNQYMRQHSFSKQNIHTVINDLLVEHHQRRQELEPILQAKGSTFERLVELTEGLRHDWTKDDAAIKELHNRSLLENKINPSQTRQLVFNKMARGNWTILKTTLNHQFITSDNPGYCQDSNNMIHNTRFIGQVGFLFPLTPYHLLIIVMEGNQLGPLPLQKVVSYKYAEVNWVRGINQTTWQMATKEVYAAHENPLLQTWASLHSSLII</sequence>
<name>A0A7K1SNY0_9BACT</name>
<protein>
    <submittedName>
        <fullName evidence="1">DUF4238 domain-containing protein</fullName>
    </submittedName>
</protein>
<dbReference type="EMBL" id="WPIN01000023">
    <property type="protein sequence ID" value="MVM35491.1"/>
    <property type="molecule type" value="Genomic_DNA"/>
</dbReference>
<dbReference type="AlphaFoldDB" id="A0A7K1SNY0"/>
<keyword evidence="2" id="KW-1185">Reference proteome</keyword>
<accession>A0A7K1SNY0</accession>
<dbReference type="InterPro" id="IPR025332">
    <property type="entry name" value="DUF4238"/>
</dbReference>
<evidence type="ECO:0000313" key="1">
    <source>
        <dbReference type="EMBL" id="MVM35491.1"/>
    </source>
</evidence>
<dbReference type="Pfam" id="PF14022">
    <property type="entry name" value="DUF4238"/>
    <property type="match status" value="1"/>
</dbReference>
<organism evidence="1 2">
    <name type="scientific">Spirosoma arboris</name>
    <dbReference type="NCBI Taxonomy" id="2682092"/>
    <lineage>
        <taxon>Bacteria</taxon>
        <taxon>Pseudomonadati</taxon>
        <taxon>Bacteroidota</taxon>
        <taxon>Cytophagia</taxon>
        <taxon>Cytophagales</taxon>
        <taxon>Cytophagaceae</taxon>
        <taxon>Spirosoma</taxon>
    </lineage>
</organism>
<gene>
    <name evidence="1" type="ORF">GO755_36050</name>
</gene>
<comment type="caution">
    <text evidence="1">The sequence shown here is derived from an EMBL/GenBank/DDBJ whole genome shotgun (WGS) entry which is preliminary data.</text>
</comment>
<proteinExistence type="predicted"/>
<reference evidence="1 2" key="1">
    <citation type="submission" date="2019-12" db="EMBL/GenBank/DDBJ databases">
        <title>Spirosoma sp. HMF4905 genome sequencing and assembly.</title>
        <authorList>
            <person name="Kang H."/>
            <person name="Cha I."/>
            <person name="Kim H."/>
            <person name="Joh K."/>
        </authorList>
    </citation>
    <scope>NUCLEOTIDE SEQUENCE [LARGE SCALE GENOMIC DNA]</scope>
    <source>
        <strain evidence="1 2">HMF4905</strain>
    </source>
</reference>
<dbReference type="Proteomes" id="UP000436006">
    <property type="component" value="Unassembled WGS sequence"/>
</dbReference>